<dbReference type="EMBL" id="SACP01000013">
    <property type="protein sequence ID" value="RVU17119.1"/>
    <property type="molecule type" value="Genomic_DNA"/>
</dbReference>
<gene>
    <name evidence="1" type="ORF">EOE48_14515</name>
</gene>
<dbReference type="Proteomes" id="UP000286997">
    <property type="component" value="Unassembled WGS sequence"/>
</dbReference>
<reference evidence="1 2" key="1">
    <citation type="submission" date="2019-01" db="EMBL/GenBank/DDBJ databases">
        <authorList>
            <person name="Chen W.-M."/>
        </authorList>
    </citation>
    <scope>NUCLEOTIDE SEQUENCE [LARGE SCALE GENOMIC DNA]</scope>
    <source>
        <strain evidence="1 2">TER-1</strain>
    </source>
</reference>
<evidence type="ECO:0000313" key="1">
    <source>
        <dbReference type="EMBL" id="RVU17119.1"/>
    </source>
</evidence>
<dbReference type="OrthoDB" id="9811332at2"/>
<evidence type="ECO:0008006" key="3">
    <source>
        <dbReference type="Google" id="ProtNLM"/>
    </source>
</evidence>
<accession>A0A3S2VTL5</accession>
<sequence>MSYPVHATPTVFVDHEGLANLIRACDETSGPVVLVGFGEYAKHVINLRPDRIAAVYDPNPLYAGREMRFRGVPVVDIPHRVDAALILGCEYRHLYEYLGRVVRHFGWTRHYYPPRLAYKDTTEIKPYEQEALYHAVLRNEADAPVSMMNPEKIRFLVELLRTGLTLSPEASVLEMGSWQGGSSWFIARTLKYLGQTRTFYMMDLFETHMMDPTATMCTDEIAVRMNEVYDHVEMIVGLVDDPACLARVRGPLCFAHIDLGWQEPGLRFAWDTLLPGAPLLLDNYGHLAAPPWRFDDFFEARGTRVTRLPWSEQGLVFKR</sequence>
<evidence type="ECO:0000313" key="2">
    <source>
        <dbReference type="Proteomes" id="UP000286997"/>
    </source>
</evidence>
<comment type="caution">
    <text evidence="1">The sequence shown here is derived from an EMBL/GenBank/DDBJ whole genome shotgun (WGS) entry which is preliminary data.</text>
</comment>
<organism evidence="1 2">
    <name type="scientific">Methylobacterium oryzihabitans</name>
    <dbReference type="NCBI Taxonomy" id="2499852"/>
    <lineage>
        <taxon>Bacteria</taxon>
        <taxon>Pseudomonadati</taxon>
        <taxon>Pseudomonadota</taxon>
        <taxon>Alphaproteobacteria</taxon>
        <taxon>Hyphomicrobiales</taxon>
        <taxon>Methylobacteriaceae</taxon>
        <taxon>Methylobacterium</taxon>
    </lineage>
</organism>
<dbReference type="Gene3D" id="3.40.50.150">
    <property type="entry name" value="Vaccinia Virus protein VP39"/>
    <property type="match status" value="1"/>
</dbReference>
<protein>
    <recommendedName>
        <fullName evidence="3">Macrocin O-methyltransferase</fullName>
    </recommendedName>
</protein>
<proteinExistence type="predicted"/>
<dbReference type="InterPro" id="IPR029063">
    <property type="entry name" value="SAM-dependent_MTases_sf"/>
</dbReference>
<keyword evidence="2" id="KW-1185">Reference proteome</keyword>
<dbReference type="RefSeq" id="WP_127730292.1">
    <property type="nucleotide sequence ID" value="NZ_SACP01000013.1"/>
</dbReference>
<dbReference type="SUPFAM" id="SSF53335">
    <property type="entry name" value="S-adenosyl-L-methionine-dependent methyltransferases"/>
    <property type="match status" value="1"/>
</dbReference>
<dbReference type="AlphaFoldDB" id="A0A3S2VTL5"/>
<name>A0A3S2VTL5_9HYPH</name>